<dbReference type="EMBL" id="JACCJC010000002">
    <property type="protein sequence ID" value="KAF6241169.1"/>
    <property type="molecule type" value="Genomic_DNA"/>
</dbReference>
<reference evidence="2 3" key="1">
    <citation type="journal article" date="2020" name="Genomics">
        <title>Complete, high-quality genomes from long-read metagenomic sequencing of two wolf lichen thalli reveals enigmatic genome architecture.</title>
        <authorList>
            <person name="McKenzie S.K."/>
            <person name="Walston R.F."/>
            <person name="Allen J.L."/>
        </authorList>
    </citation>
    <scope>NUCLEOTIDE SEQUENCE [LARGE SCALE GENOMIC DNA]</scope>
    <source>
        <strain evidence="2">WasteWater2</strain>
    </source>
</reference>
<gene>
    <name evidence="2" type="ORF">HO173_000963</name>
</gene>
<dbReference type="AlphaFoldDB" id="A0A8H6G5W8"/>
<keyword evidence="1" id="KW-0812">Transmembrane</keyword>
<dbReference type="Proteomes" id="UP000578531">
    <property type="component" value="Unassembled WGS sequence"/>
</dbReference>
<organism evidence="2 3">
    <name type="scientific">Letharia columbiana</name>
    <dbReference type="NCBI Taxonomy" id="112416"/>
    <lineage>
        <taxon>Eukaryota</taxon>
        <taxon>Fungi</taxon>
        <taxon>Dikarya</taxon>
        <taxon>Ascomycota</taxon>
        <taxon>Pezizomycotina</taxon>
        <taxon>Lecanoromycetes</taxon>
        <taxon>OSLEUM clade</taxon>
        <taxon>Lecanoromycetidae</taxon>
        <taxon>Lecanorales</taxon>
        <taxon>Lecanorineae</taxon>
        <taxon>Parmeliaceae</taxon>
        <taxon>Letharia</taxon>
    </lineage>
</organism>
<evidence type="ECO:0000313" key="3">
    <source>
        <dbReference type="Proteomes" id="UP000578531"/>
    </source>
</evidence>
<feature type="transmembrane region" description="Helical" evidence="1">
    <location>
        <begin position="38"/>
        <end position="65"/>
    </location>
</feature>
<keyword evidence="1" id="KW-0472">Membrane</keyword>
<keyword evidence="1" id="KW-1133">Transmembrane helix</keyword>
<evidence type="ECO:0000256" key="1">
    <source>
        <dbReference type="SAM" id="Phobius"/>
    </source>
</evidence>
<proteinExistence type="predicted"/>
<keyword evidence="3" id="KW-1185">Reference proteome</keyword>
<dbReference type="GeneID" id="59282641"/>
<sequence length="93" mass="10578">MYPRSQTDFTFRCMFPNYHDWDIAYTPRGLLKRRIQQALSYAVLAAIVACVAIARVSGIGLVGLAKGTLSSLLTFLEYRAISCRERLDQYLQN</sequence>
<comment type="caution">
    <text evidence="2">The sequence shown here is derived from an EMBL/GenBank/DDBJ whole genome shotgun (WGS) entry which is preliminary data.</text>
</comment>
<accession>A0A8H6G5W8</accession>
<protein>
    <submittedName>
        <fullName evidence="2">Uncharacterized protein</fullName>
    </submittedName>
</protein>
<evidence type="ECO:0000313" key="2">
    <source>
        <dbReference type="EMBL" id="KAF6241169.1"/>
    </source>
</evidence>
<dbReference type="RefSeq" id="XP_037170417.1">
    <property type="nucleotide sequence ID" value="XM_037302910.1"/>
</dbReference>
<name>A0A8H6G5W8_9LECA</name>